<dbReference type="Proteomes" id="UP001271007">
    <property type="component" value="Unassembled WGS sequence"/>
</dbReference>
<protein>
    <recommendedName>
        <fullName evidence="1">JmjC domain-containing protein</fullName>
    </recommendedName>
</protein>
<comment type="caution">
    <text evidence="2">The sequence shown here is derived from an EMBL/GenBank/DDBJ whole genome shotgun (WGS) entry which is preliminary data.</text>
</comment>
<evidence type="ECO:0000313" key="3">
    <source>
        <dbReference type="Proteomes" id="UP001271007"/>
    </source>
</evidence>
<name>A0AAJ0GK00_9PEZI</name>
<dbReference type="SUPFAM" id="SSF51197">
    <property type="entry name" value="Clavaminate synthase-like"/>
    <property type="match status" value="1"/>
</dbReference>
<dbReference type="PROSITE" id="PS51184">
    <property type="entry name" value="JMJC"/>
    <property type="match status" value="1"/>
</dbReference>
<proteinExistence type="predicted"/>
<dbReference type="Pfam" id="PF13621">
    <property type="entry name" value="Cupin_8"/>
    <property type="match status" value="1"/>
</dbReference>
<gene>
    <name evidence="2" type="ORF">LTR09_000631</name>
</gene>
<keyword evidence="3" id="KW-1185">Reference proteome</keyword>
<accession>A0AAJ0GK00</accession>
<evidence type="ECO:0000313" key="2">
    <source>
        <dbReference type="EMBL" id="KAK3059065.1"/>
    </source>
</evidence>
<organism evidence="2 3">
    <name type="scientific">Extremus antarcticus</name>
    <dbReference type="NCBI Taxonomy" id="702011"/>
    <lineage>
        <taxon>Eukaryota</taxon>
        <taxon>Fungi</taxon>
        <taxon>Dikarya</taxon>
        <taxon>Ascomycota</taxon>
        <taxon>Pezizomycotina</taxon>
        <taxon>Dothideomycetes</taxon>
        <taxon>Dothideomycetidae</taxon>
        <taxon>Mycosphaerellales</taxon>
        <taxon>Extremaceae</taxon>
        <taxon>Extremus</taxon>
    </lineage>
</organism>
<dbReference type="InterPro" id="IPR014710">
    <property type="entry name" value="RmlC-like_jellyroll"/>
</dbReference>
<feature type="domain" description="JmjC" evidence="1">
    <location>
        <begin position="167"/>
        <end position="310"/>
    </location>
</feature>
<dbReference type="EMBL" id="JAWDJX010000001">
    <property type="protein sequence ID" value="KAK3059065.1"/>
    <property type="molecule type" value="Genomic_DNA"/>
</dbReference>
<dbReference type="PANTHER" id="PTHR12461:SF99">
    <property type="entry name" value="BIFUNCTIONAL PEPTIDASE AND (3S)-LYSYL HYDROXYLASE JMJD7"/>
    <property type="match status" value="1"/>
</dbReference>
<dbReference type="AlphaFoldDB" id="A0AAJ0GK00"/>
<dbReference type="Gene3D" id="2.60.120.10">
    <property type="entry name" value="Jelly Rolls"/>
    <property type="match status" value="1"/>
</dbReference>
<evidence type="ECO:0000259" key="1">
    <source>
        <dbReference type="PROSITE" id="PS51184"/>
    </source>
</evidence>
<dbReference type="InterPro" id="IPR041667">
    <property type="entry name" value="Cupin_8"/>
</dbReference>
<dbReference type="InterPro" id="IPR003347">
    <property type="entry name" value="JmjC_dom"/>
</dbReference>
<reference evidence="2" key="1">
    <citation type="submission" date="2023-04" db="EMBL/GenBank/DDBJ databases">
        <title>Black Yeasts Isolated from many extreme environments.</title>
        <authorList>
            <person name="Coleine C."/>
            <person name="Stajich J.E."/>
            <person name="Selbmann L."/>
        </authorList>
    </citation>
    <scope>NUCLEOTIDE SEQUENCE</scope>
    <source>
        <strain evidence="2">CCFEE 5312</strain>
    </source>
</reference>
<sequence length="310" mass="35046">MAPITGSQRASKGFEQRPEILQDHANQQPTMETIRTAITAAISNYHDFNPATIDELAEEPSPLEFMRYVSRNRPFVVRRAAANWTAVKKWDAEYLREKMGREEVQVTVTPLGNADAVVEDTNGQLLFVQPYETTEPFNEFLSYVQADSACPLEQREGRNVKYAQTQNDNLHTEYSTLLPDIPSSIPFARIALDQEADAINLWIGNARSTTALHKDNYENVYVQIRGQKHFVLLSPTEIPCVNEQPLPQAHYAPNGEKGELVIERDLEAEDLPFATWDPDAPTERMTRWSGLARPLRCTLGEGDVLYLPAM</sequence>
<dbReference type="PANTHER" id="PTHR12461">
    <property type="entry name" value="HYPOXIA-INDUCIBLE FACTOR 1 ALPHA INHIBITOR-RELATED"/>
    <property type="match status" value="1"/>
</dbReference>